<dbReference type="EnsemblPlants" id="Ma07_t10020.1">
    <property type="protein sequence ID" value="Ma07_p10020.1"/>
    <property type="gene ID" value="Ma07_g10020"/>
</dbReference>
<dbReference type="InParanoid" id="A0A804JU68"/>
<feature type="compositionally biased region" description="Acidic residues" evidence="1">
    <location>
        <begin position="1"/>
        <end position="10"/>
    </location>
</feature>
<evidence type="ECO:0000313" key="2">
    <source>
        <dbReference type="EnsemblPlants" id="Ma07_p10020.1"/>
    </source>
</evidence>
<dbReference type="AlphaFoldDB" id="A0A804JU68"/>
<feature type="region of interest" description="Disordered" evidence="1">
    <location>
        <begin position="72"/>
        <end position="93"/>
    </location>
</feature>
<dbReference type="Proteomes" id="UP000012960">
    <property type="component" value="Unplaced"/>
</dbReference>
<protein>
    <submittedName>
        <fullName evidence="2">Uncharacterized protein</fullName>
    </submittedName>
</protein>
<keyword evidence="3" id="KW-1185">Reference proteome</keyword>
<evidence type="ECO:0000313" key="3">
    <source>
        <dbReference type="Proteomes" id="UP000012960"/>
    </source>
</evidence>
<organism evidence="2 3">
    <name type="scientific">Musa acuminata subsp. malaccensis</name>
    <name type="common">Wild banana</name>
    <name type="synonym">Musa malaccensis</name>
    <dbReference type="NCBI Taxonomy" id="214687"/>
    <lineage>
        <taxon>Eukaryota</taxon>
        <taxon>Viridiplantae</taxon>
        <taxon>Streptophyta</taxon>
        <taxon>Embryophyta</taxon>
        <taxon>Tracheophyta</taxon>
        <taxon>Spermatophyta</taxon>
        <taxon>Magnoliopsida</taxon>
        <taxon>Liliopsida</taxon>
        <taxon>Zingiberales</taxon>
        <taxon>Musaceae</taxon>
        <taxon>Musa</taxon>
    </lineage>
</organism>
<proteinExistence type="predicted"/>
<dbReference type="Gramene" id="Ma07_t10020.1">
    <property type="protein sequence ID" value="Ma07_p10020.1"/>
    <property type="gene ID" value="Ma07_g10020"/>
</dbReference>
<dbReference type="PANTHER" id="PTHR33416">
    <property type="entry name" value="NUCLEAR PORE COMPLEX PROTEIN NUP1"/>
    <property type="match status" value="1"/>
</dbReference>
<dbReference type="GO" id="GO:0071763">
    <property type="term" value="P:nuclear membrane organization"/>
    <property type="evidence" value="ECO:0000318"/>
    <property type="project" value="GO_Central"/>
</dbReference>
<dbReference type="PANTHER" id="PTHR33416:SF20">
    <property type="entry name" value="NUCLEAR PORE COMPLEX PROTEIN NUP1"/>
    <property type="match status" value="1"/>
</dbReference>
<name>A0A804JU68_MUSAM</name>
<evidence type="ECO:0000256" key="1">
    <source>
        <dbReference type="SAM" id="MobiDB-lite"/>
    </source>
</evidence>
<feature type="region of interest" description="Disordered" evidence="1">
    <location>
        <begin position="1"/>
        <end position="57"/>
    </location>
</feature>
<accession>A0A804JU68</accession>
<sequence>MERREEEEDEEQKKEEARAGAGGKMTRRPFRLRAPPTPYDRPPAAGGKERREGDGWVSKILVRPASTIIPSLFSPSPSAASNQDYPPLSESFLGTRQDDADRVSSPDNQVLQAKDRGVFAEKSQPFGDPEVHQLSGDEARNVCDSGGIAVKVISMLNLLFLCREQSNCLMKLLLSRTRDLSHDNRPAAGFVTKADGTLNLKAPRKSAQSAVLPEQRITPKPREASEMRVAHDVGSSPVEIAKAYMEALANESNHNSHDGRLELEKATFDNCASASDMSYSSDVKLPICWPGAFVESSYRYHTPQTHRTKVEPYKFQRTPYYGSNFSRSKFQAGDQSPQIVPLSRWKRSTTFGGVMFFEREVKHQGTSKRTQKLASCIFVEASQKHKYIDPLFCVWNEHYEEFPHTREFCYRSIENEIAIKLMFQIHVPEKYNESTPSKEFGTSNLANFRLMSSATSNDKNLPSPLGMTSEKDSLASSLNFQAAEGSKYNIGPSSVHPKSSQMARKILEHLDRTVPSPKEKMVQLKLEKTGTKDFLNSACLAMDGREKRTDVSIIADDKPNSLSMDTAAAEEATTRLIMDNNHDKRPSITPNSTNQSILRAMEKTSEGFAFTFPVSTPINAPSQAPPTPTMTSSPAVCRMLSNTEDTIPSFTFSSPRADNGLVFSFGSISSPTLTDTTTLQFKFGSEKQRNLSFSSTSKDTYGLWVGS</sequence>
<dbReference type="GO" id="GO:0005635">
    <property type="term" value="C:nuclear envelope"/>
    <property type="evidence" value="ECO:0000318"/>
    <property type="project" value="GO_Central"/>
</dbReference>
<reference evidence="2" key="1">
    <citation type="submission" date="2021-05" db="UniProtKB">
        <authorList>
            <consortium name="EnsemblPlants"/>
        </authorList>
    </citation>
    <scope>IDENTIFICATION</scope>
    <source>
        <strain evidence="2">subsp. malaccensis</strain>
    </source>
</reference>
<dbReference type="OMA" id="QHEATKD"/>